<gene>
    <name evidence="2" type="ORF">QUW25_03320</name>
</gene>
<protein>
    <submittedName>
        <fullName evidence="2">Transketolase family protein</fullName>
    </submittedName>
</protein>
<evidence type="ECO:0000259" key="1">
    <source>
        <dbReference type="SMART" id="SM00861"/>
    </source>
</evidence>
<evidence type="ECO:0000313" key="3">
    <source>
        <dbReference type="Proteomes" id="UP001529256"/>
    </source>
</evidence>
<dbReference type="EMBL" id="JAUDEA010000003">
    <property type="protein sequence ID" value="MDM8270720.1"/>
    <property type="molecule type" value="Genomic_DNA"/>
</dbReference>
<organism evidence="2 3">
    <name type="scientific">Thermophilibacter provencensis</name>
    <dbReference type="NCBI Taxonomy" id="1852386"/>
    <lineage>
        <taxon>Bacteria</taxon>
        <taxon>Bacillati</taxon>
        <taxon>Actinomycetota</taxon>
        <taxon>Coriobacteriia</taxon>
        <taxon>Coriobacteriales</taxon>
        <taxon>Atopobiaceae</taxon>
        <taxon>Thermophilibacter</taxon>
    </lineage>
</organism>
<comment type="caution">
    <text evidence="2">The sequence shown here is derived from an EMBL/GenBank/DDBJ whole genome shotgun (WGS) entry which is preliminary data.</text>
</comment>
<dbReference type="InterPro" id="IPR051157">
    <property type="entry name" value="PDH/Transketolase"/>
</dbReference>
<dbReference type="SUPFAM" id="SSF52922">
    <property type="entry name" value="TK C-terminal domain-like"/>
    <property type="match status" value="1"/>
</dbReference>
<dbReference type="InterPro" id="IPR005475">
    <property type="entry name" value="Transketolase-like_Pyr-bd"/>
</dbReference>
<proteinExistence type="predicted"/>
<accession>A0ABT7V285</accession>
<dbReference type="Gene3D" id="3.40.50.920">
    <property type="match status" value="1"/>
</dbReference>
<reference evidence="2" key="1">
    <citation type="submission" date="2023-06" db="EMBL/GenBank/DDBJ databases">
        <title>Identification and characterization of horizontal gene transfer across gut microbiota members of farm animals based on homology search.</title>
        <authorList>
            <person name="Schwarzerova J."/>
            <person name="Nykrynova M."/>
            <person name="Jureckova K."/>
            <person name="Cejkova D."/>
            <person name="Rychlik I."/>
        </authorList>
    </citation>
    <scope>NUCLEOTIDE SEQUENCE</scope>
    <source>
        <strain evidence="2">153_Feed</strain>
    </source>
</reference>
<dbReference type="Gene3D" id="3.40.50.970">
    <property type="match status" value="1"/>
</dbReference>
<evidence type="ECO:0000313" key="2">
    <source>
        <dbReference type="EMBL" id="MDM8270720.1"/>
    </source>
</evidence>
<dbReference type="SMART" id="SM00861">
    <property type="entry name" value="Transket_pyr"/>
    <property type="match status" value="1"/>
</dbReference>
<reference evidence="2" key="2">
    <citation type="submission" date="2023-06" db="EMBL/GenBank/DDBJ databases">
        <authorList>
            <person name="Zeman M."/>
            <person name="Kubasova T."/>
            <person name="Jahodarova E."/>
            <person name="Nykrynova M."/>
            <person name="Rychlik I."/>
        </authorList>
    </citation>
    <scope>NUCLEOTIDE SEQUENCE</scope>
    <source>
        <strain evidence="2">153_Feed</strain>
    </source>
</reference>
<dbReference type="InterPro" id="IPR033248">
    <property type="entry name" value="Transketolase_C"/>
</dbReference>
<dbReference type="Pfam" id="PF02779">
    <property type="entry name" value="Transket_pyr"/>
    <property type="match status" value="1"/>
</dbReference>
<dbReference type="CDD" id="cd07033">
    <property type="entry name" value="TPP_PYR_DXS_TK_like"/>
    <property type="match status" value="1"/>
</dbReference>
<dbReference type="RefSeq" id="WP_289510820.1">
    <property type="nucleotide sequence ID" value="NZ_JAUDEA010000003.1"/>
</dbReference>
<keyword evidence="3" id="KW-1185">Reference proteome</keyword>
<dbReference type="SUPFAM" id="SSF52518">
    <property type="entry name" value="Thiamin diphosphate-binding fold (THDP-binding)"/>
    <property type="match status" value="1"/>
</dbReference>
<dbReference type="Pfam" id="PF02780">
    <property type="entry name" value="Transketolase_C"/>
    <property type="match status" value="1"/>
</dbReference>
<dbReference type="InterPro" id="IPR009014">
    <property type="entry name" value="Transketo_C/PFOR_II"/>
</dbReference>
<dbReference type="PANTHER" id="PTHR43825:SF1">
    <property type="entry name" value="TRANSKETOLASE-LIKE PYRIMIDINE-BINDING DOMAIN-CONTAINING PROTEIN"/>
    <property type="match status" value="1"/>
</dbReference>
<sequence length="312" mass="32861">MADVKKVATRQSYGEALVELAAEHDDFVVLDADLAAATQTGKFKAAYPDRFFDAGIAEQDLMGLAAGIATTGRVAFASTFAMFAAGRAFEVVRNSIGYPHLNVKIGATHAGISVGEDGATHQCNEDIALMRTIPGMTVVVPADDVEAKAAVRAAYETDGPMYLRFGRLAVPVFNDPETYEFELGRGIVLREGTDVTIVACGLMVQAALEAADTLAERGVSAEVINIHTIKPLDEELVRASAHKTGRVVTAEEHSVIGGLGDAVLAALAESPVPTRKLGVNDVFGESGPAVDLLHKYNLDAAGIIREVEALLA</sequence>
<feature type="domain" description="Transketolase-like pyrimidine-binding" evidence="1">
    <location>
        <begin position="7"/>
        <end position="172"/>
    </location>
</feature>
<name>A0ABT7V285_9ACTN</name>
<dbReference type="PANTHER" id="PTHR43825">
    <property type="entry name" value="PYRUVATE DEHYDROGENASE E1 COMPONENT"/>
    <property type="match status" value="1"/>
</dbReference>
<dbReference type="InterPro" id="IPR029061">
    <property type="entry name" value="THDP-binding"/>
</dbReference>
<dbReference type="Proteomes" id="UP001529256">
    <property type="component" value="Unassembled WGS sequence"/>
</dbReference>